<proteinExistence type="predicted"/>
<organism evidence="3">
    <name type="scientific">Melampsora larici-populina (strain 98AG31 / pathotype 3-4-7)</name>
    <name type="common">Poplar leaf rust fungus</name>
    <dbReference type="NCBI Taxonomy" id="747676"/>
    <lineage>
        <taxon>Eukaryota</taxon>
        <taxon>Fungi</taxon>
        <taxon>Dikarya</taxon>
        <taxon>Basidiomycota</taxon>
        <taxon>Pucciniomycotina</taxon>
        <taxon>Pucciniomycetes</taxon>
        <taxon>Pucciniales</taxon>
        <taxon>Melampsoraceae</taxon>
        <taxon>Melampsora</taxon>
    </lineage>
</organism>
<evidence type="ECO:0000313" key="3">
    <source>
        <dbReference type="Proteomes" id="UP000001072"/>
    </source>
</evidence>
<name>F4S7M2_MELLP</name>
<dbReference type="InParanoid" id="F4S7M2"/>
<dbReference type="EMBL" id="GL883160">
    <property type="protein sequence ID" value="EGF99369.1"/>
    <property type="molecule type" value="Genomic_DNA"/>
</dbReference>
<feature type="region of interest" description="Disordered" evidence="1">
    <location>
        <begin position="70"/>
        <end position="89"/>
    </location>
</feature>
<dbReference type="Proteomes" id="UP000001072">
    <property type="component" value="Unassembled WGS sequence"/>
</dbReference>
<dbReference type="VEuPathDB" id="FungiDB:MELLADRAFT_68663"/>
<dbReference type="AlphaFoldDB" id="F4S7M2"/>
<feature type="region of interest" description="Disordered" evidence="1">
    <location>
        <begin position="157"/>
        <end position="181"/>
    </location>
</feature>
<feature type="compositionally biased region" description="Basic and acidic residues" evidence="1">
    <location>
        <begin position="315"/>
        <end position="376"/>
    </location>
</feature>
<dbReference type="HOGENOM" id="CLU_454212_0_0_1"/>
<evidence type="ECO:0000256" key="1">
    <source>
        <dbReference type="SAM" id="MobiDB-lite"/>
    </source>
</evidence>
<feature type="region of interest" description="Disordered" evidence="1">
    <location>
        <begin position="201"/>
        <end position="396"/>
    </location>
</feature>
<dbReference type="KEGG" id="mlr:MELLADRAFT_68663"/>
<feature type="compositionally biased region" description="Basic residues" evidence="1">
    <location>
        <begin position="297"/>
        <end position="314"/>
    </location>
</feature>
<reference evidence="3" key="1">
    <citation type="journal article" date="2011" name="Proc. Natl. Acad. Sci. U.S.A.">
        <title>Obligate biotrophy features unraveled by the genomic analysis of rust fungi.</title>
        <authorList>
            <person name="Duplessis S."/>
            <person name="Cuomo C.A."/>
            <person name="Lin Y.-C."/>
            <person name="Aerts A."/>
            <person name="Tisserant E."/>
            <person name="Veneault-Fourrey C."/>
            <person name="Joly D.L."/>
            <person name="Hacquard S."/>
            <person name="Amselem J."/>
            <person name="Cantarel B.L."/>
            <person name="Chiu R."/>
            <person name="Coutinho P.M."/>
            <person name="Feau N."/>
            <person name="Field M."/>
            <person name="Frey P."/>
            <person name="Gelhaye E."/>
            <person name="Goldberg J."/>
            <person name="Grabherr M.G."/>
            <person name="Kodira C.D."/>
            <person name="Kohler A."/>
            <person name="Kuees U."/>
            <person name="Lindquist E.A."/>
            <person name="Lucas S.M."/>
            <person name="Mago R."/>
            <person name="Mauceli E."/>
            <person name="Morin E."/>
            <person name="Murat C."/>
            <person name="Pangilinan J.L."/>
            <person name="Park R."/>
            <person name="Pearson M."/>
            <person name="Quesneville H."/>
            <person name="Rouhier N."/>
            <person name="Sakthikumar S."/>
            <person name="Salamov A.A."/>
            <person name="Schmutz J."/>
            <person name="Selles B."/>
            <person name="Shapiro H."/>
            <person name="Tanguay P."/>
            <person name="Tuskan G.A."/>
            <person name="Henrissat B."/>
            <person name="Van de Peer Y."/>
            <person name="Rouze P."/>
            <person name="Ellis J.G."/>
            <person name="Dodds P.N."/>
            <person name="Schein J.E."/>
            <person name="Zhong S."/>
            <person name="Hamelin R.C."/>
            <person name="Grigoriev I.V."/>
            <person name="Szabo L.J."/>
            <person name="Martin F."/>
        </authorList>
    </citation>
    <scope>NUCLEOTIDE SEQUENCE [LARGE SCALE GENOMIC DNA]</scope>
    <source>
        <strain evidence="3">98AG31 / pathotype 3-4-7</strain>
    </source>
</reference>
<keyword evidence="3" id="KW-1185">Reference proteome</keyword>
<gene>
    <name evidence="2" type="ORF">MELLADRAFT_68663</name>
</gene>
<feature type="compositionally biased region" description="Low complexity" evidence="1">
    <location>
        <begin position="109"/>
        <end position="125"/>
    </location>
</feature>
<protein>
    <submittedName>
        <fullName evidence="2">Uncharacterized protein</fullName>
    </submittedName>
</protein>
<feature type="region of interest" description="Disordered" evidence="1">
    <location>
        <begin position="107"/>
        <end position="136"/>
    </location>
</feature>
<feature type="region of interest" description="Disordered" evidence="1">
    <location>
        <begin position="425"/>
        <end position="471"/>
    </location>
</feature>
<dbReference type="RefSeq" id="XP_007417355.1">
    <property type="nucleotide sequence ID" value="XM_007417293.1"/>
</dbReference>
<accession>F4S7M2</accession>
<evidence type="ECO:0000313" key="2">
    <source>
        <dbReference type="EMBL" id="EGF99369.1"/>
    </source>
</evidence>
<sequence length="601" mass="67746">MARGQTVRGYPVLHPITGLPFTLPRGNGISEVTGGHAMIIPVHHGGPPTTKSTHHSGMQEASHLSNGIVRQDSTPLSSHHVPHRNGKVPARPIDFQLRSMDQNRFHAQSLDSSSLSITSPRSPGSKPLNPMAQVFKPENMPDDLRYLREDNHWWYRDAESSSSSSRSTEDELIRPKSHSPAKVWEDPMDLEFYNSFLRKSETPQMRMDDGQQLSGKKDRVAEPLEKPNVGEVLQTYLNTKGEKESIDPETISLNHLDLEPQSTPSSPGKQDSVHEAQSNNKDIEEDLATVEEGQKIPPKKRNPGTRRRRRLRAKQLKEAEKSSSDKTEEHVMDDVELDRQNEVEDDIRPESEKQPSMKTHVDFDKERKDMGEKEPRVSVPLVLSGSDEEKARRVDALPRVPDLEKFSEALHPSPLRIEKMHSLTPDSLQSKEIPASAHRFEETGPLTTGKQTYEDDEKSEVAQEKASLQPSVHEIHAPHTSVDHDAFKDEIPPTANAHSLPSEHHDHFAAKKPLWGDEVDDLIPLEATPPTLESLPETEQEWQRAWDELKYRMIKNRNAKQTRVSRARKALGTSKAVHTDLPPALADGISDSEIDWSIMYC</sequence>
<dbReference type="GeneID" id="18931081"/>
<feature type="compositionally biased region" description="Polar residues" evidence="1">
    <location>
        <begin position="260"/>
        <end position="280"/>
    </location>
</feature>
<feature type="compositionally biased region" description="Basic and acidic residues" evidence="1">
    <location>
        <begin position="201"/>
        <end position="225"/>
    </location>
</feature>
<feature type="compositionally biased region" description="Basic and acidic residues" evidence="1">
    <location>
        <begin position="387"/>
        <end position="396"/>
    </location>
</feature>